<proteinExistence type="predicted"/>
<protein>
    <submittedName>
        <fullName evidence="1">Uncharacterized protein</fullName>
    </submittedName>
</protein>
<keyword evidence="2" id="KW-1185">Reference proteome</keyword>
<dbReference type="Proteomes" id="UP001516400">
    <property type="component" value="Unassembled WGS sequence"/>
</dbReference>
<reference evidence="1 2" key="1">
    <citation type="journal article" date="2021" name="BMC Biol.">
        <title>Horizontally acquired antibacterial genes associated with adaptive radiation of ladybird beetles.</title>
        <authorList>
            <person name="Li H.S."/>
            <person name="Tang X.F."/>
            <person name="Huang Y.H."/>
            <person name="Xu Z.Y."/>
            <person name="Chen M.L."/>
            <person name="Du X.Y."/>
            <person name="Qiu B.Y."/>
            <person name="Chen P.T."/>
            <person name="Zhang W."/>
            <person name="Slipinski A."/>
            <person name="Escalona H.E."/>
            <person name="Waterhouse R.M."/>
            <person name="Zwick A."/>
            <person name="Pang H."/>
        </authorList>
    </citation>
    <scope>NUCLEOTIDE SEQUENCE [LARGE SCALE GENOMIC DNA]</scope>
    <source>
        <strain evidence="1">SYSU2018</strain>
    </source>
</reference>
<name>A0ABD2N8Q3_9CUCU</name>
<dbReference type="EMBL" id="JABFTP020000083">
    <property type="protein sequence ID" value="KAL3275012.1"/>
    <property type="molecule type" value="Genomic_DNA"/>
</dbReference>
<organism evidence="1 2">
    <name type="scientific">Cryptolaemus montrouzieri</name>
    <dbReference type="NCBI Taxonomy" id="559131"/>
    <lineage>
        <taxon>Eukaryota</taxon>
        <taxon>Metazoa</taxon>
        <taxon>Ecdysozoa</taxon>
        <taxon>Arthropoda</taxon>
        <taxon>Hexapoda</taxon>
        <taxon>Insecta</taxon>
        <taxon>Pterygota</taxon>
        <taxon>Neoptera</taxon>
        <taxon>Endopterygota</taxon>
        <taxon>Coleoptera</taxon>
        <taxon>Polyphaga</taxon>
        <taxon>Cucujiformia</taxon>
        <taxon>Coccinelloidea</taxon>
        <taxon>Coccinellidae</taxon>
        <taxon>Scymninae</taxon>
        <taxon>Scymnini</taxon>
        <taxon>Cryptolaemus</taxon>
    </lineage>
</organism>
<accession>A0ABD2N8Q3</accession>
<dbReference type="AlphaFoldDB" id="A0ABD2N8Q3"/>
<evidence type="ECO:0000313" key="2">
    <source>
        <dbReference type="Proteomes" id="UP001516400"/>
    </source>
</evidence>
<gene>
    <name evidence="1" type="ORF">HHI36_019784</name>
</gene>
<sequence>MKYNFDYGNQKPGDELFKNFFGQNQVLSVRQVEGLSVARTNGLSTEELFLRDMQERHAHQTDTEEMKALLGPLYLACTTHAYHLKWTDLWKTNGTVIEGELHSIDDMALVRFFVGKYNNNSKKHYSHSECITVGEKSEASKDDVASSAIYRASQINMA</sequence>
<evidence type="ECO:0000313" key="1">
    <source>
        <dbReference type="EMBL" id="KAL3275012.1"/>
    </source>
</evidence>
<comment type="caution">
    <text evidence="1">The sequence shown here is derived from an EMBL/GenBank/DDBJ whole genome shotgun (WGS) entry which is preliminary data.</text>
</comment>